<dbReference type="InterPro" id="IPR014729">
    <property type="entry name" value="Rossmann-like_a/b/a_fold"/>
</dbReference>
<dbReference type="EC" id="6.3.4.19" evidence="7"/>
<sequence length="330" mass="34295">MDRPWGRPHPAVAAARAAVRATLAECDPGDLVLVACSGGADSTALADAARVEREPAGVRTGAVVVDHGLQPGSDGVARAVAERMTGLGLDPVEVVAVAVDATGTGVEDAARSARYAALEQVAGRLGARLVLLGHTLDDQAEQVLLGLARGSGARSLAGMPPARGRYRRPLLGLSREQTRAACRAEGLTWWEDPMNADPAHARVRARRALAELEAGLGPGLSAALARSADLLREDADHLDTLAAAASAGLGEGPWPARALADLPRAVRTRVWRRLLTGRGAPAGQVSARHVEACERLLTHWHGQGPVHAPGGLRVTRSADRVSITPTPPVE</sequence>
<dbReference type="PANTHER" id="PTHR43033:SF1">
    <property type="entry name" value="TRNA(ILE)-LYSIDINE SYNTHASE-RELATED"/>
    <property type="match status" value="1"/>
</dbReference>
<evidence type="ECO:0000256" key="5">
    <source>
        <dbReference type="ARBA" id="ARBA00022840"/>
    </source>
</evidence>
<dbReference type="InterPro" id="IPR011063">
    <property type="entry name" value="TilS/TtcA_N"/>
</dbReference>
<dbReference type="InterPro" id="IPR012094">
    <property type="entry name" value="tRNA_Ile_lys_synt"/>
</dbReference>
<dbReference type="KEGG" id="pei:H9L10_10960"/>
<protein>
    <recommendedName>
        <fullName evidence="7">tRNA(Ile)-lysidine synthase</fullName>
        <ecNumber evidence="7">6.3.4.19</ecNumber>
    </recommendedName>
    <alternativeName>
        <fullName evidence="7">tRNA(Ile)-2-lysyl-cytidine synthase</fullName>
    </alternativeName>
    <alternativeName>
        <fullName evidence="7">tRNA(Ile)-lysidine synthetase</fullName>
    </alternativeName>
</protein>
<comment type="function">
    <text evidence="7">Ligates lysine onto the cytidine present at position 34 of the AUA codon-specific tRNA(Ile) that contains the anticodon CAU, in an ATP-dependent manner. Cytidine is converted to lysidine, thus changing the amino acid specificity of the tRNA from methionine to isoleucine.</text>
</comment>
<evidence type="ECO:0000256" key="8">
    <source>
        <dbReference type="SAM" id="MobiDB-lite"/>
    </source>
</evidence>
<dbReference type="SUPFAM" id="SSF82829">
    <property type="entry name" value="MesJ substrate recognition domain-like"/>
    <property type="match status" value="1"/>
</dbReference>
<evidence type="ECO:0000313" key="11">
    <source>
        <dbReference type="EMBL" id="QNN48803.1"/>
    </source>
</evidence>
<name>A0A7G9QZM8_9MICO</name>
<organism evidence="11 12">
    <name type="scientific">Phycicoccus endophyticus</name>
    <dbReference type="NCBI Taxonomy" id="1690220"/>
    <lineage>
        <taxon>Bacteria</taxon>
        <taxon>Bacillati</taxon>
        <taxon>Actinomycetota</taxon>
        <taxon>Actinomycetes</taxon>
        <taxon>Micrococcales</taxon>
        <taxon>Intrasporangiaceae</taxon>
        <taxon>Phycicoccus</taxon>
    </lineage>
</organism>
<dbReference type="GO" id="GO:0032267">
    <property type="term" value="F:tRNA(Ile)-lysidine synthase activity"/>
    <property type="evidence" value="ECO:0007669"/>
    <property type="project" value="UniProtKB-EC"/>
</dbReference>
<dbReference type="CDD" id="cd01992">
    <property type="entry name" value="TilS_N"/>
    <property type="match status" value="1"/>
</dbReference>
<dbReference type="Gene3D" id="3.40.50.620">
    <property type="entry name" value="HUPs"/>
    <property type="match status" value="1"/>
</dbReference>
<evidence type="ECO:0000259" key="10">
    <source>
        <dbReference type="Pfam" id="PF09179"/>
    </source>
</evidence>
<reference evidence="11 12" key="1">
    <citation type="submission" date="2020-08" db="EMBL/GenBank/DDBJ databases">
        <title>Genome sequence of Phycicoccus endophyticus JCM 31784T.</title>
        <authorList>
            <person name="Hyun D.-W."/>
            <person name="Bae J.-W."/>
        </authorList>
    </citation>
    <scope>NUCLEOTIDE SEQUENCE [LARGE SCALE GENOMIC DNA]</scope>
    <source>
        <strain evidence="11 12">JCM 31784</strain>
    </source>
</reference>
<comment type="similarity">
    <text evidence="7">Belongs to the tRNA(Ile)-lysidine synthase family.</text>
</comment>
<dbReference type="GO" id="GO:0005737">
    <property type="term" value="C:cytoplasm"/>
    <property type="evidence" value="ECO:0007669"/>
    <property type="project" value="UniProtKB-SubCell"/>
</dbReference>
<evidence type="ECO:0000259" key="9">
    <source>
        <dbReference type="Pfam" id="PF01171"/>
    </source>
</evidence>
<dbReference type="GO" id="GO:0006400">
    <property type="term" value="P:tRNA modification"/>
    <property type="evidence" value="ECO:0007669"/>
    <property type="project" value="UniProtKB-UniRule"/>
</dbReference>
<evidence type="ECO:0000256" key="7">
    <source>
        <dbReference type="HAMAP-Rule" id="MF_01161"/>
    </source>
</evidence>
<dbReference type="Pfam" id="PF09179">
    <property type="entry name" value="TilS"/>
    <property type="match status" value="1"/>
</dbReference>
<feature type="binding site" evidence="7">
    <location>
        <begin position="37"/>
        <end position="42"/>
    </location>
    <ligand>
        <name>ATP</name>
        <dbReference type="ChEBI" id="CHEBI:30616"/>
    </ligand>
</feature>
<keyword evidence="12" id="KW-1185">Reference proteome</keyword>
<dbReference type="Proteomes" id="UP000515976">
    <property type="component" value="Chromosome"/>
</dbReference>
<evidence type="ECO:0000313" key="12">
    <source>
        <dbReference type="Proteomes" id="UP000515976"/>
    </source>
</evidence>
<comment type="subcellular location">
    <subcellularLocation>
        <location evidence="7">Cytoplasm</location>
    </subcellularLocation>
</comment>
<dbReference type="PANTHER" id="PTHR43033">
    <property type="entry name" value="TRNA(ILE)-LYSIDINE SYNTHASE-RELATED"/>
    <property type="match status" value="1"/>
</dbReference>
<keyword evidence="2 7" id="KW-0436">Ligase</keyword>
<feature type="domain" description="tRNA(Ile)-lysidine synthase substrate-binding" evidence="10">
    <location>
        <begin position="257"/>
        <end position="321"/>
    </location>
</feature>
<feature type="region of interest" description="Disordered" evidence="8">
    <location>
        <begin position="307"/>
        <end position="330"/>
    </location>
</feature>
<dbReference type="HAMAP" id="MF_01161">
    <property type="entry name" value="tRNA_Ile_lys_synt"/>
    <property type="match status" value="1"/>
</dbReference>
<comment type="catalytic activity">
    <reaction evidence="6 7">
        <text>cytidine(34) in tRNA(Ile2) + L-lysine + ATP = lysidine(34) in tRNA(Ile2) + AMP + diphosphate + H(+)</text>
        <dbReference type="Rhea" id="RHEA:43744"/>
        <dbReference type="Rhea" id="RHEA-COMP:10625"/>
        <dbReference type="Rhea" id="RHEA-COMP:10670"/>
        <dbReference type="ChEBI" id="CHEBI:15378"/>
        <dbReference type="ChEBI" id="CHEBI:30616"/>
        <dbReference type="ChEBI" id="CHEBI:32551"/>
        <dbReference type="ChEBI" id="CHEBI:33019"/>
        <dbReference type="ChEBI" id="CHEBI:82748"/>
        <dbReference type="ChEBI" id="CHEBI:83665"/>
        <dbReference type="ChEBI" id="CHEBI:456215"/>
        <dbReference type="EC" id="6.3.4.19"/>
    </reaction>
</comment>
<comment type="domain">
    <text evidence="7">The N-terminal region contains the highly conserved SGGXDS motif, predicted to be a P-loop motif involved in ATP binding.</text>
</comment>
<evidence type="ECO:0000256" key="3">
    <source>
        <dbReference type="ARBA" id="ARBA00022694"/>
    </source>
</evidence>
<dbReference type="AlphaFoldDB" id="A0A7G9QZM8"/>
<dbReference type="SUPFAM" id="SSF52402">
    <property type="entry name" value="Adenine nucleotide alpha hydrolases-like"/>
    <property type="match status" value="1"/>
</dbReference>
<dbReference type="EMBL" id="CP060712">
    <property type="protein sequence ID" value="QNN48803.1"/>
    <property type="molecule type" value="Genomic_DNA"/>
</dbReference>
<dbReference type="InterPro" id="IPR015262">
    <property type="entry name" value="tRNA_Ile_lys_synt_subst-bd"/>
</dbReference>
<gene>
    <name evidence="7 11" type="primary">tilS</name>
    <name evidence="11" type="ORF">H9L10_10960</name>
</gene>
<dbReference type="NCBIfam" id="TIGR02432">
    <property type="entry name" value="lysidine_TilS_N"/>
    <property type="match status" value="1"/>
</dbReference>
<evidence type="ECO:0000256" key="2">
    <source>
        <dbReference type="ARBA" id="ARBA00022598"/>
    </source>
</evidence>
<dbReference type="Pfam" id="PF01171">
    <property type="entry name" value="ATP_bind_3"/>
    <property type="match status" value="1"/>
</dbReference>
<keyword evidence="5 7" id="KW-0067">ATP-binding</keyword>
<evidence type="ECO:0000256" key="4">
    <source>
        <dbReference type="ARBA" id="ARBA00022741"/>
    </source>
</evidence>
<dbReference type="InterPro" id="IPR012795">
    <property type="entry name" value="tRNA_Ile_lys_synt_N"/>
</dbReference>
<accession>A0A7G9QZM8</accession>
<keyword evidence="3 7" id="KW-0819">tRNA processing</keyword>
<dbReference type="GO" id="GO:0005524">
    <property type="term" value="F:ATP binding"/>
    <property type="evidence" value="ECO:0007669"/>
    <property type="project" value="UniProtKB-UniRule"/>
</dbReference>
<evidence type="ECO:0000256" key="1">
    <source>
        <dbReference type="ARBA" id="ARBA00022490"/>
    </source>
</evidence>
<evidence type="ECO:0000256" key="6">
    <source>
        <dbReference type="ARBA" id="ARBA00048539"/>
    </source>
</evidence>
<dbReference type="RefSeq" id="WP_166102577.1">
    <property type="nucleotide sequence ID" value="NZ_CP060712.1"/>
</dbReference>
<keyword evidence="4 7" id="KW-0547">Nucleotide-binding</keyword>
<feature type="domain" description="tRNA(Ile)-lysidine/2-thiocytidine synthase N-terminal" evidence="9">
    <location>
        <begin position="32"/>
        <end position="207"/>
    </location>
</feature>
<dbReference type="Gene3D" id="1.20.59.20">
    <property type="match status" value="1"/>
</dbReference>
<keyword evidence="1 7" id="KW-0963">Cytoplasm</keyword>
<proteinExistence type="inferred from homology"/>